<dbReference type="EMBL" id="JBHSDH010000013">
    <property type="protein sequence ID" value="MFC4291801.1"/>
    <property type="molecule type" value="Genomic_DNA"/>
</dbReference>
<sequence>MNLAKSGLFTGAMLMSLGFLSACGAGEDNSQRQPGNAPEASTATTAPPEAGSEIDAAAEEAMKAAETKLDDEAQSAAPAKSATTQ</sequence>
<dbReference type="Proteomes" id="UP001595887">
    <property type="component" value="Unassembled WGS sequence"/>
</dbReference>
<feature type="compositionally biased region" description="Basic and acidic residues" evidence="1">
    <location>
        <begin position="60"/>
        <end position="71"/>
    </location>
</feature>
<proteinExistence type="predicted"/>
<feature type="chain" id="PRO_5046674172" evidence="2">
    <location>
        <begin position="22"/>
        <end position="85"/>
    </location>
</feature>
<evidence type="ECO:0000256" key="1">
    <source>
        <dbReference type="SAM" id="MobiDB-lite"/>
    </source>
</evidence>
<protein>
    <submittedName>
        <fullName evidence="3">Uncharacterized protein</fullName>
    </submittedName>
</protein>
<name>A0ABV8REN4_9SPHN</name>
<evidence type="ECO:0000256" key="2">
    <source>
        <dbReference type="SAM" id="SignalP"/>
    </source>
</evidence>
<feature type="compositionally biased region" description="Low complexity" evidence="1">
    <location>
        <begin position="37"/>
        <end position="53"/>
    </location>
</feature>
<accession>A0ABV8REN4</accession>
<evidence type="ECO:0000313" key="4">
    <source>
        <dbReference type="Proteomes" id="UP001595887"/>
    </source>
</evidence>
<gene>
    <name evidence="3" type="ORF">ACFOWX_05145</name>
</gene>
<feature type="signal peptide" evidence="2">
    <location>
        <begin position="1"/>
        <end position="21"/>
    </location>
</feature>
<organism evidence="3 4">
    <name type="scientific">Sphingorhabdus arenilitoris</name>
    <dbReference type="NCBI Taxonomy" id="1490041"/>
    <lineage>
        <taxon>Bacteria</taxon>
        <taxon>Pseudomonadati</taxon>
        <taxon>Pseudomonadota</taxon>
        <taxon>Alphaproteobacteria</taxon>
        <taxon>Sphingomonadales</taxon>
        <taxon>Sphingomonadaceae</taxon>
        <taxon>Sphingorhabdus</taxon>
    </lineage>
</organism>
<reference evidence="4" key="1">
    <citation type="journal article" date="2019" name="Int. J. Syst. Evol. Microbiol.">
        <title>The Global Catalogue of Microorganisms (GCM) 10K type strain sequencing project: providing services to taxonomists for standard genome sequencing and annotation.</title>
        <authorList>
            <consortium name="The Broad Institute Genomics Platform"/>
            <consortium name="The Broad Institute Genome Sequencing Center for Infectious Disease"/>
            <person name="Wu L."/>
            <person name="Ma J."/>
        </authorList>
    </citation>
    <scope>NUCLEOTIDE SEQUENCE [LARGE SCALE GENOMIC DNA]</scope>
    <source>
        <strain evidence="4">CECT 8531</strain>
    </source>
</reference>
<feature type="region of interest" description="Disordered" evidence="1">
    <location>
        <begin position="23"/>
        <end position="85"/>
    </location>
</feature>
<dbReference type="RefSeq" id="WP_381421974.1">
    <property type="nucleotide sequence ID" value="NZ_JBHSDH010000013.1"/>
</dbReference>
<keyword evidence="4" id="KW-1185">Reference proteome</keyword>
<dbReference type="PROSITE" id="PS51257">
    <property type="entry name" value="PROKAR_LIPOPROTEIN"/>
    <property type="match status" value="1"/>
</dbReference>
<keyword evidence="2" id="KW-0732">Signal</keyword>
<evidence type="ECO:0000313" key="3">
    <source>
        <dbReference type="EMBL" id="MFC4291801.1"/>
    </source>
</evidence>
<comment type="caution">
    <text evidence="3">The sequence shown here is derived from an EMBL/GenBank/DDBJ whole genome shotgun (WGS) entry which is preliminary data.</text>
</comment>